<keyword evidence="3" id="KW-0418">Kinase</keyword>
<feature type="domain" description="Protein kinase" evidence="7">
    <location>
        <begin position="824"/>
        <end position="1170"/>
    </location>
</feature>
<dbReference type="PROSITE" id="PS50011">
    <property type="entry name" value="PROTEIN_KINASE_DOM"/>
    <property type="match status" value="1"/>
</dbReference>
<feature type="region of interest" description="Disordered" evidence="6">
    <location>
        <begin position="736"/>
        <end position="802"/>
    </location>
</feature>
<dbReference type="InterPro" id="IPR011009">
    <property type="entry name" value="Kinase-like_dom_sf"/>
</dbReference>
<feature type="compositionally biased region" description="Low complexity" evidence="6">
    <location>
        <begin position="47"/>
        <end position="63"/>
    </location>
</feature>
<feature type="compositionally biased region" description="Polar residues" evidence="6">
    <location>
        <begin position="789"/>
        <end position="798"/>
    </location>
</feature>
<feature type="region of interest" description="Disordered" evidence="6">
    <location>
        <begin position="285"/>
        <end position="420"/>
    </location>
</feature>
<dbReference type="GO" id="GO:0005737">
    <property type="term" value="C:cytoplasm"/>
    <property type="evidence" value="ECO:0007669"/>
    <property type="project" value="TreeGrafter"/>
</dbReference>
<name>A0A9P8UIP8_9PEZI</name>
<feature type="compositionally biased region" description="Polar residues" evidence="6">
    <location>
        <begin position="334"/>
        <end position="343"/>
    </location>
</feature>
<dbReference type="PANTHER" id="PTHR11042:SF196">
    <property type="entry name" value="MITOSIS INHIBITOR PROTEIN KINASE SWE1"/>
    <property type="match status" value="1"/>
</dbReference>
<dbReference type="GO" id="GO:0004713">
    <property type="term" value="F:protein tyrosine kinase activity"/>
    <property type="evidence" value="ECO:0007669"/>
    <property type="project" value="TreeGrafter"/>
</dbReference>
<evidence type="ECO:0000313" key="8">
    <source>
        <dbReference type="EMBL" id="KAH6652790.1"/>
    </source>
</evidence>
<keyword evidence="1" id="KW-0808">Transferase</keyword>
<feature type="compositionally biased region" description="Low complexity" evidence="6">
    <location>
        <begin position="159"/>
        <end position="169"/>
    </location>
</feature>
<dbReference type="AlphaFoldDB" id="A0A9P8UIP8"/>
<dbReference type="GeneID" id="70129059"/>
<organism evidence="8 9">
    <name type="scientific">Truncatella angustata</name>
    <dbReference type="NCBI Taxonomy" id="152316"/>
    <lineage>
        <taxon>Eukaryota</taxon>
        <taxon>Fungi</taxon>
        <taxon>Dikarya</taxon>
        <taxon>Ascomycota</taxon>
        <taxon>Pezizomycotina</taxon>
        <taxon>Sordariomycetes</taxon>
        <taxon>Xylariomycetidae</taxon>
        <taxon>Amphisphaeriales</taxon>
        <taxon>Sporocadaceae</taxon>
        <taxon>Truncatella</taxon>
    </lineage>
</organism>
<dbReference type="EMBL" id="JAGPXC010000005">
    <property type="protein sequence ID" value="KAH6652790.1"/>
    <property type="molecule type" value="Genomic_DNA"/>
</dbReference>
<dbReference type="Pfam" id="PF00069">
    <property type="entry name" value="Pkinase"/>
    <property type="match status" value="1"/>
</dbReference>
<dbReference type="InterPro" id="IPR008271">
    <property type="entry name" value="Ser/Thr_kinase_AS"/>
</dbReference>
<feature type="region of interest" description="Disordered" evidence="6">
    <location>
        <begin position="115"/>
        <end position="196"/>
    </location>
</feature>
<proteinExistence type="inferred from homology"/>
<feature type="compositionally biased region" description="Low complexity" evidence="6">
    <location>
        <begin position="376"/>
        <end position="390"/>
    </location>
</feature>
<evidence type="ECO:0000256" key="2">
    <source>
        <dbReference type="ARBA" id="ARBA00022741"/>
    </source>
</evidence>
<feature type="region of interest" description="Disordered" evidence="6">
    <location>
        <begin position="1187"/>
        <end position="1206"/>
    </location>
</feature>
<sequence>MSFGNGGGGTLTLPSPTHPNHIDVQAAVRSLRRSLSRSPSKFQLARTSSQSSDHSMTSTYSPNSPSPASPSLRRMASQQFGAFSSQNNAPTTQSVLAQSSLATPFRPSVKLSLRSAKSSAKLNSCNSSASKSSVTRHRTSPKSPTKRALNVASPCAGNSTPSPSDSPPSGQENSIFRPRSPAPRRSFEKAKSRHSMHLDMSGASLQAIARINDSNVSSTNASPLKRSDATIDLDQANFGSGSPKAKRRSYGPSSFGSEFNFEDHGPISPSFDIHDEASREYDWTGSGNNKTITEPFASPVAASLPRRHTSLRQSTLQQRQEKKKTSWGRRSGAQHLSQMSNEAASPARTRPRVASDHFMPLSRDSPFSSQGPLPNASAHAMSQQAAQPHPLSRTMTASSSNSSIPDESPTHFPIISERPRAQMNWSKSLPIGALRPTPDDDAQVVGSVSTPDYKHAKPFMGAFASTGLVSKMRNPELEPLVARGAPVPDTPCKGRVSPFHTFPPLLASNMKSRGRNARGSLGSLGGPSTPFNLGDGQPAAPNTFGSPSGRPNLFTGFGRRHARSNSILSLYSDDGRSPVDINGDTPMMATDDAPPTPTRPTSFLSQTSSGLDLMVNDSPTANRHIAAPVSAIGKSAWRDDSAASCKFSTSDGPCEDRNVEDVVSTEGASDSASPIARGPMLPITLSLSSFRRNRAKRGDHSTPTPLITRTVSSIEIPSTLKRNEFAKHETITASPLERLDFAESTTPRTPQDIDAAPDASRLSISNPTAGSLFPFPTSSRKSLFPPATPTTRSNNTSLFGDRRAITPTNGNTAAQIDASLSSRFANIEFIGKGEFSEVFKVSEREKPAATPTLGLFSTPTHRSSPSPPLDKVFAVKKLKLPLKGSADRAMRLREVAALEAMRGCEHVLQLTSSWEELNNLYIQTEYCEEGSLDVFLAQVGVKGKLDDFRIWKVMLELSQGLQHIHNAGFVHLDLKPSNILIDFEGTLKIGDFGMAAALPVIKGPDFEGDREYLAYEVLRGEIDKPADIFSLGLIMLEVAANVKLPDNGATWQALRFGDFSEIPVLTKEDETIARDATGLPIEEINSAMTPDETTENKQLQLRRAMTPRSVARQSGNLFGLGRKNELSQPPTFMQDASDSNSLDNVIKWMLHPEPTQRPTVLQLLELHALQWVASRQRAGATVFEGNWGPADETLEPMSLDTEMTDV</sequence>
<feature type="region of interest" description="Disordered" evidence="6">
    <location>
        <begin position="29"/>
        <end position="92"/>
    </location>
</feature>
<keyword evidence="4" id="KW-0067">ATP-binding</keyword>
<gene>
    <name evidence="8" type="ORF">BKA67DRAFT_536510</name>
</gene>
<dbReference type="SMART" id="SM00220">
    <property type="entry name" value="S_TKc"/>
    <property type="match status" value="1"/>
</dbReference>
<evidence type="ECO:0000313" key="9">
    <source>
        <dbReference type="Proteomes" id="UP000758603"/>
    </source>
</evidence>
<feature type="compositionally biased region" description="Gly residues" evidence="6">
    <location>
        <begin position="1"/>
        <end position="10"/>
    </location>
</feature>
<evidence type="ECO:0000259" key="7">
    <source>
        <dbReference type="PROSITE" id="PS50011"/>
    </source>
</evidence>
<dbReference type="InterPro" id="IPR050339">
    <property type="entry name" value="CC_SR_Kinase"/>
</dbReference>
<dbReference type="Proteomes" id="UP000758603">
    <property type="component" value="Unassembled WGS sequence"/>
</dbReference>
<feature type="region of interest" description="Disordered" evidence="6">
    <location>
        <begin position="1"/>
        <end position="20"/>
    </location>
</feature>
<dbReference type="Gene3D" id="1.10.510.10">
    <property type="entry name" value="Transferase(Phosphotransferase) domain 1"/>
    <property type="match status" value="1"/>
</dbReference>
<feature type="compositionally biased region" description="Polar residues" evidence="6">
    <location>
        <begin position="78"/>
        <end position="92"/>
    </location>
</feature>
<dbReference type="GO" id="GO:0005634">
    <property type="term" value="C:nucleus"/>
    <property type="evidence" value="ECO:0007669"/>
    <property type="project" value="TreeGrafter"/>
</dbReference>
<evidence type="ECO:0000256" key="6">
    <source>
        <dbReference type="SAM" id="MobiDB-lite"/>
    </source>
</evidence>
<dbReference type="PANTHER" id="PTHR11042">
    <property type="entry name" value="EUKARYOTIC TRANSLATION INITIATION FACTOR 2-ALPHA KINASE EIF2-ALPHA KINASE -RELATED"/>
    <property type="match status" value="1"/>
</dbReference>
<reference evidence="8" key="1">
    <citation type="journal article" date="2021" name="Nat. Commun.">
        <title>Genetic determinants of endophytism in the Arabidopsis root mycobiome.</title>
        <authorList>
            <person name="Mesny F."/>
            <person name="Miyauchi S."/>
            <person name="Thiergart T."/>
            <person name="Pickel B."/>
            <person name="Atanasova L."/>
            <person name="Karlsson M."/>
            <person name="Huettel B."/>
            <person name="Barry K.W."/>
            <person name="Haridas S."/>
            <person name="Chen C."/>
            <person name="Bauer D."/>
            <person name="Andreopoulos W."/>
            <person name="Pangilinan J."/>
            <person name="LaButti K."/>
            <person name="Riley R."/>
            <person name="Lipzen A."/>
            <person name="Clum A."/>
            <person name="Drula E."/>
            <person name="Henrissat B."/>
            <person name="Kohler A."/>
            <person name="Grigoriev I.V."/>
            <person name="Martin F.M."/>
            <person name="Hacquard S."/>
        </authorList>
    </citation>
    <scope>NUCLEOTIDE SEQUENCE</scope>
    <source>
        <strain evidence="8">MPI-SDFR-AT-0073</strain>
    </source>
</reference>
<keyword evidence="9" id="KW-1185">Reference proteome</keyword>
<protein>
    <recommendedName>
        <fullName evidence="7">Protein kinase domain-containing protein</fullName>
    </recommendedName>
</protein>
<dbReference type="InterPro" id="IPR000719">
    <property type="entry name" value="Prot_kinase_dom"/>
</dbReference>
<comment type="similarity">
    <text evidence="5">Belongs to the protein kinase superfamily. Ser/Thr protein kinase family. GCN2 subfamily.</text>
</comment>
<dbReference type="Gene3D" id="3.30.200.20">
    <property type="entry name" value="Phosphorylase Kinase, domain 1"/>
    <property type="match status" value="1"/>
</dbReference>
<accession>A0A9P8UIP8</accession>
<evidence type="ECO:0000256" key="5">
    <source>
        <dbReference type="ARBA" id="ARBA00037982"/>
    </source>
</evidence>
<comment type="caution">
    <text evidence="8">The sequence shown here is derived from an EMBL/GenBank/DDBJ whole genome shotgun (WGS) entry which is preliminary data.</text>
</comment>
<evidence type="ECO:0000256" key="1">
    <source>
        <dbReference type="ARBA" id="ARBA00022679"/>
    </source>
</evidence>
<dbReference type="PROSITE" id="PS00108">
    <property type="entry name" value="PROTEIN_KINASE_ST"/>
    <property type="match status" value="1"/>
</dbReference>
<dbReference type="GO" id="GO:0110031">
    <property type="term" value="P:negative regulation of G2/MI transition of meiotic cell cycle"/>
    <property type="evidence" value="ECO:0007669"/>
    <property type="project" value="TreeGrafter"/>
</dbReference>
<evidence type="ECO:0000256" key="3">
    <source>
        <dbReference type="ARBA" id="ARBA00022777"/>
    </source>
</evidence>
<feature type="compositionally biased region" description="Low complexity" evidence="6">
    <location>
        <begin position="115"/>
        <end position="133"/>
    </location>
</feature>
<dbReference type="OrthoDB" id="5337378at2759"/>
<dbReference type="GO" id="GO:0005524">
    <property type="term" value="F:ATP binding"/>
    <property type="evidence" value="ECO:0007669"/>
    <property type="project" value="UniProtKB-KW"/>
</dbReference>
<keyword evidence="2" id="KW-0547">Nucleotide-binding</keyword>
<dbReference type="RefSeq" id="XP_045957067.1">
    <property type="nucleotide sequence ID" value="XM_046100167.1"/>
</dbReference>
<dbReference type="SUPFAM" id="SSF56112">
    <property type="entry name" value="Protein kinase-like (PK-like)"/>
    <property type="match status" value="1"/>
</dbReference>
<evidence type="ECO:0000256" key="4">
    <source>
        <dbReference type="ARBA" id="ARBA00022840"/>
    </source>
</evidence>